<feature type="compositionally biased region" description="Acidic residues" evidence="1">
    <location>
        <begin position="358"/>
        <end position="386"/>
    </location>
</feature>
<evidence type="ECO:0000313" key="3">
    <source>
        <dbReference type="Proteomes" id="UP000249402"/>
    </source>
</evidence>
<organism evidence="2 3">
    <name type="scientific">Aspergillus ibericus CBS 121593</name>
    <dbReference type="NCBI Taxonomy" id="1448316"/>
    <lineage>
        <taxon>Eukaryota</taxon>
        <taxon>Fungi</taxon>
        <taxon>Dikarya</taxon>
        <taxon>Ascomycota</taxon>
        <taxon>Pezizomycotina</taxon>
        <taxon>Eurotiomycetes</taxon>
        <taxon>Eurotiomycetidae</taxon>
        <taxon>Eurotiales</taxon>
        <taxon>Aspergillaceae</taxon>
        <taxon>Aspergillus</taxon>
        <taxon>Aspergillus subgen. Circumdati</taxon>
    </lineage>
</organism>
<sequence length="393" mass="44966">MQESSTEDALYPNQAFLCQRQEYQAMMQYHYTRYNTHSPGLVSRDSVRHQLFHLWMRVHIWVELWVAPDAASRLSADDKREIIASLNGFCVQEGWDSIHRRLPPTARIEMAKVVAETMINQFICTKFLDNSFWFMDAKLHATDRNGDAHFPQRFQYLYERLKAVEPMDAAWLKTLTVQKCNELSFFGSPPPPTQLARHTAAHRTALLRSYGNELLERRVFQLLLKDEPRKAQRTQRDQALRSLLEHAAQEMIEADGGLYANLVVERLSDLPRTFQHGSDRTRLHGFHLGAMPGDGGRILMVTRPGIVFTDMQSLSHWNQLPPWRANAAEVLVAAKGKKAQAEWLAITTTTTNTASHAEDDEEDAEEDEEDDVEDAEDGDPVQEETYESGTSPE</sequence>
<evidence type="ECO:0000256" key="1">
    <source>
        <dbReference type="SAM" id="MobiDB-lite"/>
    </source>
</evidence>
<reference evidence="2 3" key="1">
    <citation type="submission" date="2018-02" db="EMBL/GenBank/DDBJ databases">
        <title>The genomes of Aspergillus section Nigri reveals drivers in fungal speciation.</title>
        <authorList>
            <consortium name="DOE Joint Genome Institute"/>
            <person name="Vesth T.C."/>
            <person name="Nybo J."/>
            <person name="Theobald S."/>
            <person name="Brandl J."/>
            <person name="Frisvad J.C."/>
            <person name="Nielsen K.F."/>
            <person name="Lyhne E.K."/>
            <person name="Kogle M.E."/>
            <person name="Kuo A."/>
            <person name="Riley R."/>
            <person name="Clum A."/>
            <person name="Nolan M."/>
            <person name="Lipzen A."/>
            <person name="Salamov A."/>
            <person name="Henrissat B."/>
            <person name="Wiebenga A."/>
            <person name="De vries R.P."/>
            <person name="Grigoriev I.V."/>
            <person name="Mortensen U.H."/>
            <person name="Andersen M.R."/>
            <person name="Baker S.E."/>
        </authorList>
    </citation>
    <scope>NUCLEOTIDE SEQUENCE [LARGE SCALE GENOMIC DNA]</scope>
    <source>
        <strain evidence="2 3">CBS 121593</strain>
    </source>
</reference>
<dbReference type="EMBL" id="KZ824446">
    <property type="protein sequence ID" value="RAK99424.1"/>
    <property type="molecule type" value="Genomic_DNA"/>
</dbReference>
<name>A0A395GWF7_9EURO</name>
<gene>
    <name evidence="2" type="ORF">BO80DRAFT_358996</name>
</gene>
<dbReference type="OrthoDB" id="4156714at2759"/>
<protein>
    <submittedName>
        <fullName evidence="2">Uncharacterized protein</fullName>
    </submittedName>
</protein>
<dbReference type="AlphaFoldDB" id="A0A395GWF7"/>
<dbReference type="Proteomes" id="UP000249402">
    <property type="component" value="Unassembled WGS sequence"/>
</dbReference>
<keyword evidence="3" id="KW-1185">Reference proteome</keyword>
<feature type="region of interest" description="Disordered" evidence="1">
    <location>
        <begin position="348"/>
        <end position="393"/>
    </location>
</feature>
<dbReference type="GeneID" id="37220768"/>
<dbReference type="VEuPathDB" id="FungiDB:BO80DRAFT_358996"/>
<accession>A0A395GWF7</accession>
<evidence type="ECO:0000313" key="2">
    <source>
        <dbReference type="EMBL" id="RAK99424.1"/>
    </source>
</evidence>
<proteinExistence type="predicted"/>
<dbReference type="RefSeq" id="XP_025573752.1">
    <property type="nucleotide sequence ID" value="XM_025715903.1"/>
</dbReference>